<accession>A0AAC9NKP9</accession>
<evidence type="ECO:0008006" key="5">
    <source>
        <dbReference type="Google" id="ProtNLM"/>
    </source>
</evidence>
<gene>
    <name evidence="3" type="ORF">BME96_08730</name>
</gene>
<dbReference type="AlphaFoldDB" id="A0AAC9NKP9"/>
<evidence type="ECO:0000256" key="1">
    <source>
        <dbReference type="SAM" id="MobiDB-lite"/>
    </source>
</evidence>
<dbReference type="EMBL" id="CP017962">
    <property type="protein sequence ID" value="APC48248.1"/>
    <property type="molecule type" value="Genomic_DNA"/>
</dbReference>
<evidence type="ECO:0000313" key="3">
    <source>
        <dbReference type="EMBL" id="APC48248.1"/>
    </source>
</evidence>
<keyword evidence="2" id="KW-1133">Transmembrane helix</keyword>
<feature type="region of interest" description="Disordered" evidence="1">
    <location>
        <begin position="62"/>
        <end position="109"/>
    </location>
</feature>
<sequence length="170" mass="19573">MKQPIRAFAIGLLTSGVIMLIGFFFWGTTSAKDEMTAEEMIPLVKEEGYHVLSQEEYISLSVEKDKQRTDKKEENSSEKKTENKKEESDDKKQTDEEEASDKPTKYKINIKPGMATSEISNLLEEKKIIKDSGKFDKYLEKENYSEKVQIGEFEVSSDMSFYELAEKIAR</sequence>
<organism evidence="3 4">
    <name type="scientific">Virgibacillus halodenitrificans</name>
    <name type="common">Bacillus halodenitrificans</name>
    <dbReference type="NCBI Taxonomy" id="1482"/>
    <lineage>
        <taxon>Bacteria</taxon>
        <taxon>Bacillati</taxon>
        <taxon>Bacillota</taxon>
        <taxon>Bacilli</taxon>
        <taxon>Bacillales</taxon>
        <taxon>Bacillaceae</taxon>
        <taxon>Virgibacillus</taxon>
    </lineage>
</organism>
<evidence type="ECO:0000256" key="2">
    <source>
        <dbReference type="SAM" id="Phobius"/>
    </source>
</evidence>
<dbReference type="GeneID" id="71516629"/>
<reference evidence="3 4" key="1">
    <citation type="submission" date="2016-11" db="EMBL/GenBank/DDBJ databases">
        <title>Complete genome sequencing of Virgibacillus halodenitrificans PDB-F2.</title>
        <authorList>
            <person name="Sun Z."/>
            <person name="Zhou Y."/>
            <person name="Li H."/>
        </authorList>
    </citation>
    <scope>NUCLEOTIDE SEQUENCE [LARGE SCALE GENOMIC DNA]</scope>
    <source>
        <strain evidence="3 4">PDB-F2</strain>
    </source>
</reference>
<dbReference type="RefSeq" id="WP_019377956.1">
    <property type="nucleotide sequence ID" value="NZ_CP017962.1"/>
</dbReference>
<proteinExistence type="predicted"/>
<dbReference type="KEGG" id="vhl:BME96_08730"/>
<feature type="compositionally biased region" description="Basic and acidic residues" evidence="1">
    <location>
        <begin position="62"/>
        <end position="104"/>
    </location>
</feature>
<evidence type="ECO:0000313" key="4">
    <source>
        <dbReference type="Proteomes" id="UP000182945"/>
    </source>
</evidence>
<keyword evidence="2" id="KW-0812">Transmembrane</keyword>
<dbReference type="Proteomes" id="UP000182945">
    <property type="component" value="Chromosome"/>
</dbReference>
<dbReference type="Gene3D" id="3.30.1490.480">
    <property type="entry name" value="Endolytic murein transglycosylase"/>
    <property type="match status" value="1"/>
</dbReference>
<name>A0AAC9NKP9_VIRHA</name>
<protein>
    <recommendedName>
        <fullName evidence="5">Endolytic transglycosylase MltG</fullName>
    </recommendedName>
</protein>
<feature type="transmembrane region" description="Helical" evidence="2">
    <location>
        <begin position="7"/>
        <end position="26"/>
    </location>
</feature>
<keyword evidence="2" id="KW-0472">Membrane</keyword>